<gene>
    <name evidence="4" type="ORF">Snoj_67380</name>
</gene>
<dbReference type="EMBL" id="BNEC01000005">
    <property type="protein sequence ID" value="GHI72820.1"/>
    <property type="molecule type" value="Genomic_DNA"/>
</dbReference>
<dbReference type="InterPro" id="IPR016181">
    <property type="entry name" value="Acyl_CoA_acyltransferase"/>
</dbReference>
<evidence type="ECO:0000256" key="2">
    <source>
        <dbReference type="ARBA" id="ARBA00023315"/>
    </source>
</evidence>
<evidence type="ECO:0000313" key="5">
    <source>
        <dbReference type="Proteomes" id="UP000613974"/>
    </source>
</evidence>
<dbReference type="PANTHER" id="PTHR43420">
    <property type="entry name" value="ACETYLTRANSFERASE"/>
    <property type="match status" value="1"/>
</dbReference>
<reference evidence="5" key="1">
    <citation type="submission" date="2023-07" db="EMBL/GenBank/DDBJ databases">
        <title>Whole genome shotgun sequence of Streptomyces nojiriensis NBRC 13794.</title>
        <authorList>
            <person name="Komaki H."/>
            <person name="Tamura T."/>
        </authorList>
    </citation>
    <scope>NUCLEOTIDE SEQUENCE [LARGE SCALE GENOMIC DNA]</scope>
    <source>
        <strain evidence="5">NBRC 13794</strain>
    </source>
</reference>
<accession>A0ABQ3SXG4</accession>
<dbReference type="InterPro" id="IPR000182">
    <property type="entry name" value="GNAT_dom"/>
</dbReference>
<protein>
    <submittedName>
        <fullName evidence="4">N-acetyltransferase</fullName>
    </submittedName>
</protein>
<dbReference type="SUPFAM" id="SSF55729">
    <property type="entry name" value="Acyl-CoA N-acyltransferases (Nat)"/>
    <property type="match status" value="1"/>
</dbReference>
<evidence type="ECO:0000256" key="1">
    <source>
        <dbReference type="ARBA" id="ARBA00022679"/>
    </source>
</evidence>
<sequence length="220" mass="24592">MRGFSAFTALRVPSRKTQVSRRWHVVKIPNMSDDYVIRAVRGDEWEKVKELRLAALRDPAAAVAFLETEERALAQADEYWQQRAAGAAEGRGARQFIAEAADGRWVGSVTVLIEAQGGSDFFGEPIEQQQGHVVGVFVRPEQRGSGLVERLFDAGLDWAWSLEAPATERVRLFVHEDNARAERFYRRYGFEPSGLLIPLETGAKEREYVYVRPAGPGASG</sequence>
<feature type="domain" description="N-acetyltransferase" evidence="3">
    <location>
        <begin position="35"/>
        <end position="215"/>
    </location>
</feature>
<dbReference type="InterPro" id="IPR050680">
    <property type="entry name" value="YpeA/RimI_acetyltransf"/>
</dbReference>
<evidence type="ECO:0000259" key="3">
    <source>
        <dbReference type="PROSITE" id="PS51186"/>
    </source>
</evidence>
<proteinExistence type="predicted"/>
<evidence type="ECO:0000313" key="4">
    <source>
        <dbReference type="EMBL" id="GHI72820.1"/>
    </source>
</evidence>
<dbReference type="Pfam" id="PF00583">
    <property type="entry name" value="Acetyltransf_1"/>
    <property type="match status" value="1"/>
</dbReference>
<name>A0ABQ3SXG4_9ACTN</name>
<dbReference type="PROSITE" id="PS51186">
    <property type="entry name" value="GNAT"/>
    <property type="match status" value="1"/>
</dbReference>
<keyword evidence="5" id="KW-1185">Reference proteome</keyword>
<dbReference type="Gene3D" id="3.40.630.30">
    <property type="match status" value="1"/>
</dbReference>
<keyword evidence="1" id="KW-0808">Transferase</keyword>
<keyword evidence="2" id="KW-0012">Acyltransferase</keyword>
<organism evidence="4 5">
    <name type="scientific">Streptomyces nojiriensis</name>
    <dbReference type="NCBI Taxonomy" id="66374"/>
    <lineage>
        <taxon>Bacteria</taxon>
        <taxon>Bacillati</taxon>
        <taxon>Actinomycetota</taxon>
        <taxon>Actinomycetes</taxon>
        <taxon>Kitasatosporales</taxon>
        <taxon>Streptomycetaceae</taxon>
        <taxon>Streptomyces</taxon>
    </lineage>
</organism>
<comment type="caution">
    <text evidence="4">The sequence shown here is derived from an EMBL/GenBank/DDBJ whole genome shotgun (WGS) entry which is preliminary data.</text>
</comment>
<dbReference type="CDD" id="cd04301">
    <property type="entry name" value="NAT_SF"/>
    <property type="match status" value="1"/>
</dbReference>
<dbReference type="Proteomes" id="UP000613974">
    <property type="component" value="Unassembled WGS sequence"/>
</dbReference>
<dbReference type="PANTHER" id="PTHR43420:SF44">
    <property type="entry name" value="ACETYLTRANSFERASE YPEA"/>
    <property type="match status" value="1"/>
</dbReference>